<dbReference type="PANTHER" id="PTHR22854">
    <property type="entry name" value="TRYPTOPHAN BIOSYNTHESIS PROTEIN"/>
    <property type="match status" value="1"/>
</dbReference>
<evidence type="ECO:0000256" key="5">
    <source>
        <dbReference type="ARBA" id="ARBA00022822"/>
    </source>
</evidence>
<dbReference type="SUPFAM" id="SSF51366">
    <property type="entry name" value="Ribulose-phoshate binding barrel"/>
    <property type="match status" value="1"/>
</dbReference>
<accession>A0A842JE78</accession>
<feature type="compositionally biased region" description="Low complexity" evidence="9">
    <location>
        <begin position="74"/>
        <end position="92"/>
    </location>
</feature>
<feature type="region of interest" description="Disordered" evidence="9">
    <location>
        <begin position="1"/>
        <end position="92"/>
    </location>
</feature>
<dbReference type="InterPro" id="IPR001468">
    <property type="entry name" value="Indole-3-GlycerolPSynthase_CS"/>
</dbReference>
<keyword evidence="3 8" id="KW-0028">Amino-acid biosynthesis</keyword>
<reference evidence="11 12" key="1">
    <citation type="submission" date="2020-08" db="EMBL/GenBank/DDBJ databases">
        <authorList>
            <person name="Liu C."/>
            <person name="Sun Q."/>
        </authorList>
    </citation>
    <scope>NUCLEOTIDE SEQUENCE [LARGE SCALE GENOMIC DNA]</scope>
    <source>
        <strain evidence="11 12">N22</strain>
    </source>
</reference>
<comment type="similarity">
    <text evidence="8">Belongs to the TrpC family.</text>
</comment>
<keyword evidence="12" id="KW-1185">Reference proteome</keyword>
<dbReference type="AlphaFoldDB" id="A0A842JE78"/>
<evidence type="ECO:0000256" key="7">
    <source>
        <dbReference type="ARBA" id="ARBA00023239"/>
    </source>
</evidence>
<evidence type="ECO:0000256" key="4">
    <source>
        <dbReference type="ARBA" id="ARBA00022793"/>
    </source>
</evidence>
<evidence type="ECO:0000256" key="2">
    <source>
        <dbReference type="ARBA" id="ARBA00004696"/>
    </source>
</evidence>
<dbReference type="GO" id="GO:0000162">
    <property type="term" value="P:L-tryptophan biosynthetic process"/>
    <property type="evidence" value="ECO:0007669"/>
    <property type="project" value="UniProtKB-UniRule"/>
</dbReference>
<keyword evidence="6 8" id="KW-0057">Aromatic amino acid biosynthesis</keyword>
<evidence type="ECO:0000256" key="1">
    <source>
        <dbReference type="ARBA" id="ARBA00001633"/>
    </source>
</evidence>
<organism evidence="11 12">
    <name type="scientific">Gordonibacter massiliensis</name>
    <name type="common">ex Traore et al. 2017</name>
    <dbReference type="NCBI Taxonomy" id="1841863"/>
    <lineage>
        <taxon>Bacteria</taxon>
        <taxon>Bacillati</taxon>
        <taxon>Actinomycetota</taxon>
        <taxon>Coriobacteriia</taxon>
        <taxon>Eggerthellales</taxon>
        <taxon>Eggerthellaceae</taxon>
        <taxon>Gordonibacter</taxon>
    </lineage>
</organism>
<evidence type="ECO:0000259" key="10">
    <source>
        <dbReference type="Pfam" id="PF00218"/>
    </source>
</evidence>
<feature type="compositionally biased region" description="Basic and acidic residues" evidence="9">
    <location>
        <begin position="29"/>
        <end position="73"/>
    </location>
</feature>
<dbReference type="InterPro" id="IPR011060">
    <property type="entry name" value="RibuloseP-bd_barrel"/>
</dbReference>
<dbReference type="EMBL" id="JACMSE010000007">
    <property type="protein sequence ID" value="MBC2889734.1"/>
    <property type="molecule type" value="Genomic_DNA"/>
</dbReference>
<dbReference type="NCBIfam" id="NF001377">
    <property type="entry name" value="PRK00278.2-4"/>
    <property type="match status" value="1"/>
</dbReference>
<dbReference type="CDD" id="cd00331">
    <property type="entry name" value="IGPS"/>
    <property type="match status" value="1"/>
</dbReference>
<evidence type="ECO:0000256" key="6">
    <source>
        <dbReference type="ARBA" id="ARBA00023141"/>
    </source>
</evidence>
<proteinExistence type="inferred from homology"/>
<comment type="pathway">
    <text evidence="2 8">Amino-acid biosynthesis; L-tryptophan biosynthesis; L-tryptophan from chorismate: step 4/5.</text>
</comment>
<dbReference type="EC" id="4.1.1.48" evidence="8"/>
<protein>
    <recommendedName>
        <fullName evidence="8">Indole-3-glycerol phosphate synthase</fullName>
        <shortName evidence="8">IGPS</shortName>
        <ecNumber evidence="8">4.1.1.48</ecNumber>
    </recommendedName>
</protein>
<evidence type="ECO:0000313" key="12">
    <source>
        <dbReference type="Proteomes" id="UP000587396"/>
    </source>
</evidence>
<dbReference type="GO" id="GO:0004425">
    <property type="term" value="F:indole-3-glycerol-phosphate synthase activity"/>
    <property type="evidence" value="ECO:0007669"/>
    <property type="project" value="UniProtKB-UniRule"/>
</dbReference>
<evidence type="ECO:0000313" key="11">
    <source>
        <dbReference type="EMBL" id="MBC2889734.1"/>
    </source>
</evidence>
<evidence type="ECO:0000256" key="3">
    <source>
        <dbReference type="ARBA" id="ARBA00022605"/>
    </source>
</evidence>
<dbReference type="InterPro" id="IPR013798">
    <property type="entry name" value="Indole-3-glycerol_P_synth_dom"/>
</dbReference>
<gene>
    <name evidence="8 11" type="primary">trpC</name>
    <name evidence="11" type="ORF">H7313_10335</name>
</gene>
<sequence length="324" mass="34400">MSVEPFEAVDAARGAGGPGAPSVAGAESILEKIAARTRERVEDEKRVRPLAEVRRAAEERSTAERAAEGRPTAERAAAATSGSASSAPDALAAARGRAPDALPFERALARPGISFICEVKRASPSKGLIAPDFPYVDIARDYEAAGAAAVSCLTEPFWFQGRDEYLVEIARAVDIPVLRKDFVVDEYMVYGAKALGAQAVLLICSILDDGELAAYRALCDELRLSALVEAHTEREVERALAAGARVVGVNNRDLATFEVDLGTSRRLRALAGPEALFVAESGIRTRADVARLREDGVDAVLVGEALMRAADKRAALDELRGEGS</sequence>
<dbReference type="InterPro" id="IPR045186">
    <property type="entry name" value="Indole-3-glycerol_P_synth"/>
</dbReference>
<dbReference type="PROSITE" id="PS00614">
    <property type="entry name" value="IGPS"/>
    <property type="match status" value="1"/>
</dbReference>
<evidence type="ECO:0000256" key="9">
    <source>
        <dbReference type="SAM" id="MobiDB-lite"/>
    </source>
</evidence>
<comment type="catalytic activity">
    <reaction evidence="1 8">
        <text>1-(2-carboxyphenylamino)-1-deoxy-D-ribulose 5-phosphate + H(+) = (1S,2R)-1-C-(indol-3-yl)glycerol 3-phosphate + CO2 + H2O</text>
        <dbReference type="Rhea" id="RHEA:23476"/>
        <dbReference type="ChEBI" id="CHEBI:15377"/>
        <dbReference type="ChEBI" id="CHEBI:15378"/>
        <dbReference type="ChEBI" id="CHEBI:16526"/>
        <dbReference type="ChEBI" id="CHEBI:58613"/>
        <dbReference type="ChEBI" id="CHEBI:58866"/>
        <dbReference type="EC" id="4.1.1.48"/>
    </reaction>
</comment>
<dbReference type="GO" id="GO:0004640">
    <property type="term" value="F:phosphoribosylanthranilate isomerase activity"/>
    <property type="evidence" value="ECO:0007669"/>
    <property type="project" value="TreeGrafter"/>
</dbReference>
<keyword evidence="4 8" id="KW-0210">Decarboxylase</keyword>
<dbReference type="Proteomes" id="UP000587396">
    <property type="component" value="Unassembled WGS sequence"/>
</dbReference>
<dbReference type="Pfam" id="PF00218">
    <property type="entry name" value="IGPS"/>
    <property type="match status" value="1"/>
</dbReference>
<dbReference type="PANTHER" id="PTHR22854:SF2">
    <property type="entry name" value="INDOLE-3-GLYCEROL-PHOSPHATE SYNTHASE"/>
    <property type="match status" value="1"/>
</dbReference>
<keyword evidence="5 8" id="KW-0822">Tryptophan biosynthesis</keyword>
<dbReference type="HAMAP" id="MF_00134_B">
    <property type="entry name" value="IGPS_B"/>
    <property type="match status" value="1"/>
</dbReference>
<comment type="caution">
    <text evidence="11">The sequence shown here is derived from an EMBL/GenBank/DDBJ whole genome shotgun (WGS) entry which is preliminary data.</text>
</comment>
<dbReference type="UniPathway" id="UPA00035">
    <property type="reaction ID" value="UER00043"/>
</dbReference>
<feature type="domain" description="Indole-3-glycerol phosphate synthase" evidence="10">
    <location>
        <begin position="90"/>
        <end position="319"/>
    </location>
</feature>
<evidence type="ECO:0000256" key="8">
    <source>
        <dbReference type="HAMAP-Rule" id="MF_00134"/>
    </source>
</evidence>
<name>A0A842JE78_9ACTN</name>
<dbReference type="RefSeq" id="WP_185905516.1">
    <property type="nucleotide sequence ID" value="NZ_JACMSE010000007.1"/>
</dbReference>
<keyword evidence="7 8" id="KW-0456">Lyase</keyword>
<dbReference type="InterPro" id="IPR013785">
    <property type="entry name" value="Aldolase_TIM"/>
</dbReference>
<dbReference type="Gene3D" id="3.20.20.70">
    <property type="entry name" value="Aldolase class I"/>
    <property type="match status" value="1"/>
</dbReference>